<feature type="compositionally biased region" description="Pro residues" evidence="1">
    <location>
        <begin position="228"/>
        <end position="242"/>
    </location>
</feature>
<proteinExistence type="predicted"/>
<name>A0A345P8N6_9GAMM</name>
<evidence type="ECO:0000313" key="3">
    <source>
        <dbReference type="Proteomes" id="UP000253940"/>
    </source>
</evidence>
<feature type="compositionally biased region" description="Basic and acidic residues" evidence="1">
    <location>
        <begin position="333"/>
        <end position="358"/>
    </location>
</feature>
<gene>
    <name evidence="2" type="ORF">HYN46_12885</name>
</gene>
<organism evidence="2 3">
    <name type="scientific">Aquirhabdus parva</name>
    <dbReference type="NCBI Taxonomy" id="2283318"/>
    <lineage>
        <taxon>Bacteria</taxon>
        <taxon>Pseudomonadati</taxon>
        <taxon>Pseudomonadota</taxon>
        <taxon>Gammaproteobacteria</taxon>
        <taxon>Moraxellales</taxon>
        <taxon>Moraxellaceae</taxon>
        <taxon>Aquirhabdus</taxon>
    </lineage>
</organism>
<evidence type="ECO:0000313" key="2">
    <source>
        <dbReference type="EMBL" id="AXI03645.1"/>
    </source>
</evidence>
<feature type="compositionally biased region" description="Polar residues" evidence="1">
    <location>
        <begin position="283"/>
        <end position="327"/>
    </location>
</feature>
<dbReference type="OrthoDB" id="10000446at2"/>
<feature type="compositionally biased region" description="Polar residues" evidence="1">
    <location>
        <begin position="152"/>
        <end position="172"/>
    </location>
</feature>
<feature type="region of interest" description="Disordered" evidence="1">
    <location>
        <begin position="145"/>
        <end position="359"/>
    </location>
</feature>
<feature type="compositionally biased region" description="Basic and acidic residues" evidence="1">
    <location>
        <begin position="174"/>
        <end position="187"/>
    </location>
</feature>
<dbReference type="EMBL" id="CP031222">
    <property type="protein sequence ID" value="AXI03645.1"/>
    <property type="molecule type" value="Genomic_DNA"/>
</dbReference>
<dbReference type="AlphaFoldDB" id="A0A345P8N6"/>
<dbReference type="KEGG" id="mbah:HYN46_12885"/>
<keyword evidence="3" id="KW-1185">Reference proteome</keyword>
<reference evidence="2 3" key="1">
    <citation type="submission" date="2018-07" db="EMBL/GenBank/DDBJ databases">
        <title>Genome sequencing of Moraxellaceae gen. HYN0046.</title>
        <authorList>
            <person name="Kim M."/>
            <person name="Yi H."/>
        </authorList>
    </citation>
    <scope>NUCLEOTIDE SEQUENCE [LARGE SCALE GENOMIC DNA]</scope>
    <source>
        <strain evidence="2 3">HYN0046</strain>
    </source>
</reference>
<dbReference type="Proteomes" id="UP000253940">
    <property type="component" value="Chromosome"/>
</dbReference>
<accession>A0A345P8N6</accession>
<sequence>MQWPENLQRELFGTTISNAPEPAWKQLKRMEIEGASPQFDLSKPAKANPYSKTTQAITPEAAKAAGFNPSILIGIIQTTGQVMQDKAALQDPEGSAAAKDVLKTVGLEDYAASDHAIQDGRQRAARAEMERQRVAAEQAARFKTAPIPSPPRSVTTTSERPYSTAQTMQSLESLEERKQRAEIDRQQALRSMGLPVTSSNDRVAPKIGASPVQTTSSSRAGGFVTASPMPPPEPLKPLPPRVSPAAPSIEQRWATPADRRAVPTSADLHYPFGVAPPPPILPSSLNQQSTVRPPSNVHSGSQLDLGNSQSNEDLSSTEPSGNESSEYLQAMQERQRLADEERRHVAQRNAERELEREQQSSCRTALAQVHTDMSDASSRWTGALQSLSGTLWWTTRLIDTTRAQCVGVEPEYSQLQELVNAAAQARAGCEQLTAGGGDCVPHPY</sequence>
<evidence type="ECO:0000256" key="1">
    <source>
        <dbReference type="SAM" id="MobiDB-lite"/>
    </source>
</evidence>
<protein>
    <submittedName>
        <fullName evidence="2">Uncharacterized protein</fullName>
    </submittedName>
</protein>